<feature type="transmembrane region" description="Helical" evidence="1">
    <location>
        <begin position="215"/>
        <end position="237"/>
    </location>
</feature>
<reference evidence="4" key="2">
    <citation type="submission" date="2015-01" db="EMBL/GenBank/DDBJ databases">
        <title>Evolutionary Origins and Diversification of the Mycorrhizal Mutualists.</title>
        <authorList>
            <consortium name="DOE Joint Genome Institute"/>
            <consortium name="Mycorrhizal Genomics Consortium"/>
            <person name="Kohler A."/>
            <person name="Kuo A."/>
            <person name="Nagy L.G."/>
            <person name="Floudas D."/>
            <person name="Copeland A."/>
            <person name="Barry K.W."/>
            <person name="Cichocki N."/>
            <person name="Veneault-Fourrey C."/>
            <person name="LaButti K."/>
            <person name="Lindquist E.A."/>
            <person name="Lipzen A."/>
            <person name="Lundell T."/>
            <person name="Morin E."/>
            <person name="Murat C."/>
            <person name="Riley R."/>
            <person name="Ohm R."/>
            <person name="Sun H."/>
            <person name="Tunlid A."/>
            <person name="Henrissat B."/>
            <person name="Grigoriev I.V."/>
            <person name="Hibbett D.S."/>
            <person name="Martin F."/>
        </authorList>
    </citation>
    <scope>NUCLEOTIDE SEQUENCE [LARGE SCALE GENOMIC DNA]</scope>
    <source>
        <strain evidence="4">h7</strain>
    </source>
</reference>
<dbReference type="InterPro" id="IPR045340">
    <property type="entry name" value="DUF6533"/>
</dbReference>
<dbReference type="AlphaFoldDB" id="A0A0C3CS70"/>
<accession>A0A0C3CS70</accession>
<evidence type="ECO:0000313" key="4">
    <source>
        <dbReference type="Proteomes" id="UP000053424"/>
    </source>
</evidence>
<reference evidence="3 4" key="1">
    <citation type="submission" date="2014-04" db="EMBL/GenBank/DDBJ databases">
        <authorList>
            <consortium name="DOE Joint Genome Institute"/>
            <person name="Kuo A."/>
            <person name="Gay G."/>
            <person name="Dore J."/>
            <person name="Kohler A."/>
            <person name="Nagy L.G."/>
            <person name="Floudas D."/>
            <person name="Copeland A."/>
            <person name="Barry K.W."/>
            <person name="Cichocki N."/>
            <person name="Veneault-Fourrey C."/>
            <person name="LaButti K."/>
            <person name="Lindquist E.A."/>
            <person name="Lipzen A."/>
            <person name="Lundell T."/>
            <person name="Morin E."/>
            <person name="Murat C."/>
            <person name="Sun H."/>
            <person name="Tunlid A."/>
            <person name="Henrissat B."/>
            <person name="Grigoriev I.V."/>
            <person name="Hibbett D.S."/>
            <person name="Martin F."/>
            <person name="Nordberg H.P."/>
            <person name="Cantor M.N."/>
            <person name="Hua S.X."/>
        </authorList>
    </citation>
    <scope>NUCLEOTIDE SEQUENCE [LARGE SCALE GENOMIC DNA]</scope>
    <source>
        <strain evidence="4">h7</strain>
    </source>
</reference>
<dbReference type="Pfam" id="PF20151">
    <property type="entry name" value="DUF6533"/>
    <property type="match status" value="1"/>
</dbReference>
<dbReference type="OrthoDB" id="3251775at2759"/>
<dbReference type="Proteomes" id="UP000053424">
    <property type="component" value="Unassembled WGS sequence"/>
</dbReference>
<protein>
    <recommendedName>
        <fullName evidence="2">DUF6533 domain-containing protein</fullName>
    </recommendedName>
</protein>
<keyword evidence="1" id="KW-1133">Transmembrane helix</keyword>
<name>A0A0C3CS70_HEBCY</name>
<keyword evidence="4" id="KW-1185">Reference proteome</keyword>
<evidence type="ECO:0000313" key="3">
    <source>
        <dbReference type="EMBL" id="KIM46924.1"/>
    </source>
</evidence>
<organism evidence="3 4">
    <name type="scientific">Hebeloma cylindrosporum</name>
    <dbReference type="NCBI Taxonomy" id="76867"/>
    <lineage>
        <taxon>Eukaryota</taxon>
        <taxon>Fungi</taxon>
        <taxon>Dikarya</taxon>
        <taxon>Basidiomycota</taxon>
        <taxon>Agaricomycotina</taxon>
        <taxon>Agaricomycetes</taxon>
        <taxon>Agaricomycetidae</taxon>
        <taxon>Agaricales</taxon>
        <taxon>Agaricineae</taxon>
        <taxon>Hymenogastraceae</taxon>
        <taxon>Hebeloma</taxon>
    </lineage>
</organism>
<sequence>MVWIDIAEYGRNDLYSAMQAIMDIRYSIIAMFFLQIYELFAMMEEEVRLIHRASWTSITALYLLCRYYPLVLWFLVIWAYVSDHDAQTCSRVAQAVHASLAPCQILSQAVMLMRAHAFSGRNKKILVLLASCYICLVVVDIWAFCWKVDMPPPILYSILGGTGCFPNYEGEVMALRTGLAAILMDLVSLVVVVMHCVKSRWDQDVSLARYFVSQGLASFAFISIINIVTAITLFRIVQLREQVTLTESELSRRHSILVRNALSSPISDSWVIYGTGR</sequence>
<proteinExistence type="predicted"/>
<evidence type="ECO:0000259" key="2">
    <source>
        <dbReference type="Pfam" id="PF20151"/>
    </source>
</evidence>
<keyword evidence="1" id="KW-0472">Membrane</keyword>
<gene>
    <name evidence="3" type="ORF">M413DRAFT_440489</name>
</gene>
<dbReference type="EMBL" id="KN831770">
    <property type="protein sequence ID" value="KIM46924.1"/>
    <property type="molecule type" value="Genomic_DNA"/>
</dbReference>
<feature type="domain" description="DUF6533" evidence="2">
    <location>
        <begin position="26"/>
        <end position="71"/>
    </location>
</feature>
<keyword evidence="1" id="KW-0812">Transmembrane</keyword>
<dbReference type="HOGENOM" id="CLU_072393_0_0_1"/>
<feature type="transmembrane region" description="Helical" evidence="1">
    <location>
        <begin position="173"/>
        <end position="194"/>
    </location>
</feature>
<evidence type="ECO:0000256" key="1">
    <source>
        <dbReference type="SAM" id="Phobius"/>
    </source>
</evidence>
<feature type="transmembrane region" description="Helical" evidence="1">
    <location>
        <begin position="55"/>
        <end position="80"/>
    </location>
</feature>
<feature type="transmembrane region" description="Helical" evidence="1">
    <location>
        <begin position="24"/>
        <end position="43"/>
    </location>
</feature>
<feature type="transmembrane region" description="Helical" evidence="1">
    <location>
        <begin position="125"/>
        <end position="144"/>
    </location>
</feature>